<evidence type="ECO:0000313" key="1">
    <source>
        <dbReference type="EMBL" id="REJ49005.1"/>
    </source>
</evidence>
<comment type="caution">
    <text evidence="1">The sequence shown here is derived from an EMBL/GenBank/DDBJ whole genome shotgun (WGS) entry which is preliminary data.</text>
</comment>
<sequence>MLPIRTYAMYNKFLVCLTTFTVIIGMTISTNAYAKKNSVQNANNNKIEFTDSLDLFLIAQTNSPVIGQYKWFNGDIMTVNGNGTLKSARGDQGRWERGANNSYTFHWNSGWIDRLVLSPNGSRLEGNTFEPGSNNTYKVFGTKISIDGIYDWFNGDIMTVNGNGTLKSARGDQGRWERGANNSYTFRWNSGWIDRLILSPDGSRLDGNTLEPGSSKTYKVWGIRRS</sequence>
<gene>
    <name evidence="1" type="ORF">DWQ51_17710</name>
</gene>
<protein>
    <submittedName>
        <fullName evidence="1">Uncharacterized protein</fullName>
    </submittedName>
</protein>
<name>A0A3E0LNF8_9CHRO</name>
<dbReference type="AlphaFoldDB" id="A0A3E0LNF8"/>
<dbReference type="EMBL" id="QQWD01000023">
    <property type="protein sequence ID" value="REJ49005.1"/>
    <property type="molecule type" value="Genomic_DNA"/>
</dbReference>
<proteinExistence type="predicted"/>
<organism evidence="1 2">
    <name type="scientific">Microcystis wesenbergii TW10</name>
    <dbReference type="NCBI Taxonomy" id="2060474"/>
    <lineage>
        <taxon>Bacteria</taxon>
        <taxon>Bacillati</taxon>
        <taxon>Cyanobacteriota</taxon>
        <taxon>Cyanophyceae</taxon>
        <taxon>Oscillatoriophycideae</taxon>
        <taxon>Chroococcales</taxon>
        <taxon>Microcystaceae</taxon>
        <taxon>Microcystis</taxon>
    </lineage>
</organism>
<accession>A0A3E0LNF8</accession>
<reference evidence="1 2" key="1">
    <citation type="submission" date="2017-10" db="EMBL/GenBank/DDBJ databases">
        <title>A large-scale comparative metagenomic study reveals the eutrophication-driven functional interactions in six Microcystis-epibionts communities.</title>
        <authorList>
            <person name="Li Q."/>
            <person name="Lin F."/>
        </authorList>
    </citation>
    <scope>NUCLEOTIDE SEQUENCE [LARGE SCALE GENOMIC DNA]</scope>
    <source>
        <strain evidence="1">TW10</strain>
    </source>
</reference>
<dbReference type="Proteomes" id="UP000257002">
    <property type="component" value="Unassembled WGS sequence"/>
</dbReference>
<evidence type="ECO:0000313" key="2">
    <source>
        <dbReference type="Proteomes" id="UP000257002"/>
    </source>
</evidence>